<dbReference type="eggNOG" id="COG4870">
    <property type="taxonomic scope" value="Bacteria"/>
</dbReference>
<dbReference type="AlphaFoldDB" id="E6VEL5"/>
<dbReference type="HOGENOM" id="CLU_349121_0_0_5"/>
<dbReference type="SFLD" id="SFLDS00029">
    <property type="entry name" value="Radical_SAM"/>
    <property type="match status" value="1"/>
</dbReference>
<dbReference type="GO" id="GO:0046872">
    <property type="term" value="F:metal ion binding"/>
    <property type="evidence" value="ECO:0007669"/>
    <property type="project" value="UniProtKB-KW"/>
</dbReference>
<dbReference type="Proteomes" id="UP000001402">
    <property type="component" value="Chromosome"/>
</dbReference>
<evidence type="ECO:0000313" key="7">
    <source>
        <dbReference type="EMBL" id="ADU45159.1"/>
    </source>
</evidence>
<dbReference type="InterPro" id="IPR007197">
    <property type="entry name" value="rSAM"/>
</dbReference>
<comment type="cofactor">
    <cofactor evidence="1">
        <name>[4Fe-4S] cluster</name>
        <dbReference type="ChEBI" id="CHEBI:49883"/>
    </cofactor>
</comment>
<keyword evidence="4" id="KW-0408">Iron</keyword>
<evidence type="ECO:0000256" key="5">
    <source>
        <dbReference type="ARBA" id="ARBA00023014"/>
    </source>
</evidence>
<dbReference type="SUPFAM" id="SSF102114">
    <property type="entry name" value="Radical SAM enzymes"/>
    <property type="match status" value="1"/>
</dbReference>
<dbReference type="PANTHER" id="PTHR11228:SF7">
    <property type="entry name" value="PQQA PEPTIDE CYCLASE"/>
    <property type="match status" value="1"/>
</dbReference>
<keyword evidence="3" id="KW-0479">Metal-binding</keyword>
<dbReference type="KEGG" id="rpx:Rpdx1_3590"/>
<dbReference type="Pfam" id="PF04055">
    <property type="entry name" value="Radical_SAM"/>
    <property type="match status" value="1"/>
</dbReference>
<evidence type="ECO:0000256" key="1">
    <source>
        <dbReference type="ARBA" id="ARBA00001966"/>
    </source>
</evidence>
<dbReference type="STRING" id="652103.Rpdx1_3590"/>
<dbReference type="InterPro" id="IPR013785">
    <property type="entry name" value="Aldolase_TIM"/>
</dbReference>
<dbReference type="GO" id="GO:0003824">
    <property type="term" value="F:catalytic activity"/>
    <property type="evidence" value="ECO:0007669"/>
    <property type="project" value="InterPro"/>
</dbReference>
<protein>
    <submittedName>
        <fullName evidence="7">Radical SAM domain protein</fullName>
    </submittedName>
</protein>
<dbReference type="CDD" id="cd21109">
    <property type="entry name" value="SPASM"/>
    <property type="match status" value="1"/>
</dbReference>
<dbReference type="eggNOG" id="COG0535">
    <property type="taxonomic scope" value="Bacteria"/>
</dbReference>
<keyword evidence="2" id="KW-0949">S-adenosyl-L-methionine</keyword>
<keyword evidence="5" id="KW-0411">Iron-sulfur</keyword>
<dbReference type="EMBL" id="CP002418">
    <property type="protein sequence ID" value="ADU45159.1"/>
    <property type="molecule type" value="Genomic_DNA"/>
</dbReference>
<gene>
    <name evidence="7" type="ordered locus">Rpdx1_3590</name>
</gene>
<evidence type="ECO:0000259" key="6">
    <source>
        <dbReference type="Pfam" id="PF04055"/>
    </source>
</evidence>
<evidence type="ECO:0000256" key="2">
    <source>
        <dbReference type="ARBA" id="ARBA00022691"/>
    </source>
</evidence>
<dbReference type="Gene3D" id="3.20.20.70">
    <property type="entry name" value="Aldolase class I"/>
    <property type="match status" value="1"/>
</dbReference>
<evidence type="ECO:0000313" key="8">
    <source>
        <dbReference type="Proteomes" id="UP000001402"/>
    </source>
</evidence>
<dbReference type="InterPro" id="IPR058240">
    <property type="entry name" value="rSAM_sf"/>
</dbReference>
<evidence type="ECO:0000256" key="4">
    <source>
        <dbReference type="ARBA" id="ARBA00023004"/>
    </source>
</evidence>
<dbReference type="GO" id="GO:0051536">
    <property type="term" value="F:iron-sulfur cluster binding"/>
    <property type="evidence" value="ECO:0007669"/>
    <property type="project" value="UniProtKB-KW"/>
</dbReference>
<dbReference type="InterPro" id="IPR050377">
    <property type="entry name" value="Radical_SAM_PqqE_MftC-like"/>
</dbReference>
<sequence>MVAEHLYLSNSVSEHQIANYRNEFNRAKSRRQHPSSRKTARDKFLENEDFIRNPLMNSRLTNHLTRLSTIHDQCLDRLTKVRARHHNQSADIPGLASEFTACMADFMASRAMTQDFEQHRKVNPVVENDDDPDFSIGQLLLYLICSSHGMSAGFRVVDKLAENEKTQITIHRNPNRVGALLNLWRGFLHLVAGRHVKALSSFRAAKHLCNINLVAQLYCDELSGKAGQFNHDQLLGRFCSYPFSKLYTNQSGETHHCCLAFSPLRAGSIDDQIFDWNSKSSIEFRKSILSGAFTYCDKTSCSFIVGGSLPTREDAAIEDTRIAQIIEQNLVKIEPHGLELVFEHDASCNLACPSCRSELIAHPKIATEQLDQRFPYLLELLSKSKRLSVSGYGDPFFSRHYRKLLKLVCKENSPDLTIDLITNAALLTPQTWASYEHLHSMFGSISVSVDAANRDTYSKVRKLGDFDKLMKNLEFISTLRQRGIFSTFLIQCVVQADNFREMEDFVELGQRLAVDGVIFQRLFPYGVYTDPAKFEKADVFGTSHPEHQDFIGILRSDRLKKQGVSFSTFQDFYDKINPIDYYFDSLTTDENGISAFGWAFIKSGHQVGKVSIVLKKDGHNKRFQFETNPISRPDVADALAQPGLAECGFSLHPSGRRLPFGRYQVGIRVDSPNSSVTDFTNQFIEIARQPKEAIKYSIDLLEGGNDVVVHGWAYLAGGQVPEKIFVVLKSLSNNKRTFFDAEQVSRPDVAEALGRNLVKSGFSFSLNGRHLPAGEYEIGVRLVSGKRRAIRYSGRTVYFAGQPAMVA</sequence>
<dbReference type="PANTHER" id="PTHR11228">
    <property type="entry name" value="RADICAL SAM DOMAIN PROTEIN"/>
    <property type="match status" value="1"/>
</dbReference>
<proteinExistence type="predicted"/>
<evidence type="ECO:0000256" key="3">
    <source>
        <dbReference type="ARBA" id="ARBA00022723"/>
    </source>
</evidence>
<organism evidence="7 8">
    <name type="scientific">Rhodopseudomonas palustris (strain DX-1)</name>
    <dbReference type="NCBI Taxonomy" id="652103"/>
    <lineage>
        <taxon>Bacteria</taxon>
        <taxon>Pseudomonadati</taxon>
        <taxon>Pseudomonadota</taxon>
        <taxon>Alphaproteobacteria</taxon>
        <taxon>Hyphomicrobiales</taxon>
        <taxon>Nitrobacteraceae</taxon>
        <taxon>Rhodopseudomonas</taxon>
    </lineage>
</organism>
<accession>E6VEL5</accession>
<reference evidence="7" key="1">
    <citation type="submission" date="2010-12" db="EMBL/GenBank/DDBJ databases">
        <title>Complete sequence of Rhodopseudomonas palustris DX-1.</title>
        <authorList>
            <consortium name="US DOE Joint Genome Institute"/>
            <person name="Lucas S."/>
            <person name="Copeland A."/>
            <person name="Lapidus A."/>
            <person name="Cheng J.-F."/>
            <person name="Goodwin L."/>
            <person name="Pitluck S."/>
            <person name="Misra M."/>
            <person name="Chertkov O."/>
            <person name="Detter J.C."/>
            <person name="Han C."/>
            <person name="Tapia R."/>
            <person name="Land M."/>
            <person name="Hauser L."/>
            <person name="Kyrpides N."/>
            <person name="Ivanova N."/>
            <person name="Ovchinnikova G."/>
            <person name="Logan B."/>
            <person name="Oda Y."/>
            <person name="Harwood C."/>
            <person name="Woyke T."/>
        </authorList>
    </citation>
    <scope>NUCLEOTIDE SEQUENCE [LARGE SCALE GENOMIC DNA]</scope>
    <source>
        <strain evidence="7">DX-1</strain>
    </source>
</reference>
<name>E6VEL5_RHOPX</name>
<feature type="domain" description="Radical SAM core" evidence="6">
    <location>
        <begin position="348"/>
        <end position="508"/>
    </location>
</feature>